<dbReference type="Proteomes" id="UP000287651">
    <property type="component" value="Unassembled WGS sequence"/>
</dbReference>
<dbReference type="EMBL" id="AMZH03005717">
    <property type="protein sequence ID" value="RRT65725.1"/>
    <property type="molecule type" value="Genomic_DNA"/>
</dbReference>
<proteinExistence type="predicted"/>
<gene>
    <name evidence="1" type="ORF">B296_00000285</name>
</gene>
<sequence length="169" mass="19271">MMGRTYLAWCQRKGSFETYASYLRDAFDGVTKVIQHAEAKLGSGYLSTGPEDTEAGVTQEWVGEGELLRERTKNLRWRRPYDVLAKVTYTERRVFVYVSKLALNESLSHQHMGVVYHRGRSPSASTSESHGGRREHVNDQELLGAPLWLTMQRQEGLWIQGVNATVPQR</sequence>
<organism evidence="1 2">
    <name type="scientific">Ensete ventricosum</name>
    <name type="common">Abyssinian banana</name>
    <name type="synonym">Musa ensete</name>
    <dbReference type="NCBI Taxonomy" id="4639"/>
    <lineage>
        <taxon>Eukaryota</taxon>
        <taxon>Viridiplantae</taxon>
        <taxon>Streptophyta</taxon>
        <taxon>Embryophyta</taxon>
        <taxon>Tracheophyta</taxon>
        <taxon>Spermatophyta</taxon>
        <taxon>Magnoliopsida</taxon>
        <taxon>Liliopsida</taxon>
        <taxon>Zingiberales</taxon>
        <taxon>Musaceae</taxon>
        <taxon>Ensete</taxon>
    </lineage>
</organism>
<protein>
    <submittedName>
        <fullName evidence="1">Uncharacterized protein</fullName>
    </submittedName>
</protein>
<reference evidence="1 2" key="1">
    <citation type="journal article" date="2014" name="Agronomy (Basel)">
        <title>A Draft Genome Sequence for Ensete ventricosum, the Drought-Tolerant Tree Against Hunger.</title>
        <authorList>
            <person name="Harrison J."/>
            <person name="Moore K.A."/>
            <person name="Paszkiewicz K."/>
            <person name="Jones T."/>
            <person name="Grant M."/>
            <person name="Ambacheew D."/>
            <person name="Muzemil S."/>
            <person name="Studholme D.J."/>
        </authorList>
    </citation>
    <scope>NUCLEOTIDE SEQUENCE [LARGE SCALE GENOMIC DNA]</scope>
</reference>
<comment type="caution">
    <text evidence="1">The sequence shown here is derived from an EMBL/GenBank/DDBJ whole genome shotgun (WGS) entry which is preliminary data.</text>
</comment>
<dbReference type="AlphaFoldDB" id="A0A426ZP62"/>
<accession>A0A426ZP62</accession>
<name>A0A426ZP62_ENSVE</name>
<evidence type="ECO:0000313" key="2">
    <source>
        <dbReference type="Proteomes" id="UP000287651"/>
    </source>
</evidence>
<evidence type="ECO:0000313" key="1">
    <source>
        <dbReference type="EMBL" id="RRT65725.1"/>
    </source>
</evidence>